<accession>A0A852U3D0</accession>
<evidence type="ECO:0000256" key="3">
    <source>
        <dbReference type="RuleBase" id="RU000363"/>
    </source>
</evidence>
<dbReference type="InterPro" id="IPR020904">
    <property type="entry name" value="Sc_DH/Rdtase_CS"/>
</dbReference>
<dbReference type="CDD" id="cd05233">
    <property type="entry name" value="SDR_c"/>
    <property type="match status" value="1"/>
</dbReference>
<dbReference type="PANTHER" id="PTHR44196:SF1">
    <property type="entry name" value="DEHYDROGENASE_REDUCTASE SDR FAMILY MEMBER 7B"/>
    <property type="match status" value="1"/>
</dbReference>
<dbReference type="RefSeq" id="WP_312863227.1">
    <property type="nucleotide sequence ID" value="NZ_BAAAYY010000004.1"/>
</dbReference>
<evidence type="ECO:0000256" key="1">
    <source>
        <dbReference type="ARBA" id="ARBA00006484"/>
    </source>
</evidence>
<dbReference type="PROSITE" id="PS00061">
    <property type="entry name" value="ADH_SHORT"/>
    <property type="match status" value="1"/>
</dbReference>
<dbReference type="GO" id="GO:0016491">
    <property type="term" value="F:oxidoreductase activity"/>
    <property type="evidence" value="ECO:0007669"/>
    <property type="project" value="UniProtKB-KW"/>
</dbReference>
<sequence>MQKAPTGMVVAVTGGAQGIGREIARQLARAGAHVAIGDRDLDAAKATAQQLPGDVAAFHLDVTDTASFTAFIRAVDERWGMIDVLVNNAGVMWVGPFEAEPDTAAQRQVDVNLLGVIRGVKLAAPAMRERGRGQIITIASGASKLAPAGEATYAATKHAVYGYLNAVRTELHGSGVQLSLILPGVVDTELAAGTVTGPVRRLVPADVAHAVLAVIKRPRFEISLPARMGLVARLAALLPDRARFRLLRAVVPNQVAAVTDKAVRQAYENRAVTEIDRSSQ</sequence>
<dbReference type="SUPFAM" id="SSF51735">
    <property type="entry name" value="NAD(P)-binding Rossmann-fold domains"/>
    <property type="match status" value="1"/>
</dbReference>
<gene>
    <name evidence="4" type="ORF">HDA32_003580</name>
</gene>
<dbReference type="Gene3D" id="3.40.50.720">
    <property type="entry name" value="NAD(P)-binding Rossmann-like Domain"/>
    <property type="match status" value="1"/>
</dbReference>
<keyword evidence="5" id="KW-1185">Reference proteome</keyword>
<evidence type="ECO:0000313" key="5">
    <source>
        <dbReference type="Proteomes" id="UP000589036"/>
    </source>
</evidence>
<dbReference type="PRINTS" id="PR00080">
    <property type="entry name" value="SDRFAMILY"/>
</dbReference>
<reference evidence="4 5" key="1">
    <citation type="submission" date="2020-07" db="EMBL/GenBank/DDBJ databases">
        <title>Sequencing the genomes of 1000 actinobacteria strains.</title>
        <authorList>
            <person name="Klenk H.-P."/>
        </authorList>
    </citation>
    <scope>NUCLEOTIDE SEQUENCE [LARGE SCALE GENOMIC DNA]</scope>
    <source>
        <strain evidence="4 5">CXB654</strain>
    </source>
</reference>
<dbReference type="Proteomes" id="UP000589036">
    <property type="component" value="Unassembled WGS sequence"/>
</dbReference>
<dbReference type="AlphaFoldDB" id="A0A852U3D0"/>
<dbReference type="NCBIfam" id="NF005878">
    <property type="entry name" value="PRK07825.1"/>
    <property type="match status" value="1"/>
</dbReference>
<protein>
    <recommendedName>
        <fullName evidence="6">Short-chain dehydrogenase</fullName>
    </recommendedName>
</protein>
<comment type="similarity">
    <text evidence="1 3">Belongs to the short-chain dehydrogenases/reductases (SDR) family.</text>
</comment>
<proteinExistence type="inferred from homology"/>
<evidence type="ECO:0000256" key="2">
    <source>
        <dbReference type="ARBA" id="ARBA00023002"/>
    </source>
</evidence>
<keyword evidence="2" id="KW-0560">Oxidoreductase</keyword>
<dbReference type="Pfam" id="PF00106">
    <property type="entry name" value="adh_short"/>
    <property type="match status" value="1"/>
</dbReference>
<name>A0A852U3D0_9ACTN</name>
<organism evidence="4 5">
    <name type="scientific">Spinactinospora alkalitolerans</name>
    <dbReference type="NCBI Taxonomy" id="687207"/>
    <lineage>
        <taxon>Bacteria</taxon>
        <taxon>Bacillati</taxon>
        <taxon>Actinomycetota</taxon>
        <taxon>Actinomycetes</taxon>
        <taxon>Streptosporangiales</taxon>
        <taxon>Nocardiopsidaceae</taxon>
        <taxon>Spinactinospora</taxon>
    </lineage>
</organism>
<comment type="caution">
    <text evidence="4">The sequence shown here is derived from an EMBL/GenBank/DDBJ whole genome shotgun (WGS) entry which is preliminary data.</text>
</comment>
<dbReference type="PRINTS" id="PR00081">
    <property type="entry name" value="GDHRDH"/>
</dbReference>
<dbReference type="EMBL" id="JACCCC010000001">
    <property type="protein sequence ID" value="NYE48460.1"/>
    <property type="molecule type" value="Genomic_DNA"/>
</dbReference>
<dbReference type="InterPro" id="IPR002347">
    <property type="entry name" value="SDR_fam"/>
</dbReference>
<evidence type="ECO:0000313" key="4">
    <source>
        <dbReference type="EMBL" id="NYE48460.1"/>
    </source>
</evidence>
<dbReference type="PANTHER" id="PTHR44196">
    <property type="entry name" value="DEHYDROGENASE/REDUCTASE SDR FAMILY MEMBER 7B"/>
    <property type="match status" value="1"/>
</dbReference>
<dbReference type="InterPro" id="IPR036291">
    <property type="entry name" value="NAD(P)-bd_dom_sf"/>
</dbReference>
<evidence type="ECO:0008006" key="6">
    <source>
        <dbReference type="Google" id="ProtNLM"/>
    </source>
</evidence>
<dbReference type="GO" id="GO:0016020">
    <property type="term" value="C:membrane"/>
    <property type="evidence" value="ECO:0007669"/>
    <property type="project" value="TreeGrafter"/>
</dbReference>